<organism evidence="17 18">
    <name type="scientific">Candidatus Riesia pediculischaeffi</name>
    <dbReference type="NCBI Taxonomy" id="428411"/>
    <lineage>
        <taxon>Bacteria</taxon>
        <taxon>Pseudomonadati</taxon>
        <taxon>Pseudomonadota</taxon>
        <taxon>Gammaproteobacteria</taxon>
        <taxon>Enterobacterales</taxon>
        <taxon>Enterobacteriaceae</taxon>
        <taxon>Candidatus Riesia</taxon>
    </lineage>
</organism>
<comment type="similarity">
    <text evidence="1 14">Belongs to the class-I pyridine nucleotide-disulfide oxidoreductase family.</text>
</comment>
<dbReference type="Gene3D" id="3.30.390.30">
    <property type="match status" value="1"/>
</dbReference>
<evidence type="ECO:0000256" key="14">
    <source>
        <dbReference type="RuleBase" id="RU003692"/>
    </source>
</evidence>
<feature type="domain" description="FAD/NAD(P)-binding" evidence="16">
    <location>
        <begin position="8"/>
        <end position="335"/>
    </location>
</feature>
<feature type="domain" description="Pyridine nucleotide-disulphide oxidoreductase dimerisation" evidence="15">
    <location>
        <begin position="354"/>
        <end position="461"/>
    </location>
</feature>
<comment type="catalytic activity">
    <reaction evidence="10 14">
        <text>N(6)-[(R)-dihydrolipoyl]-L-lysyl-[protein] + NAD(+) = N(6)-[(R)-lipoyl]-L-lysyl-[protein] + NADH + H(+)</text>
        <dbReference type="Rhea" id="RHEA:15045"/>
        <dbReference type="Rhea" id="RHEA-COMP:10474"/>
        <dbReference type="Rhea" id="RHEA-COMP:10475"/>
        <dbReference type="ChEBI" id="CHEBI:15378"/>
        <dbReference type="ChEBI" id="CHEBI:57540"/>
        <dbReference type="ChEBI" id="CHEBI:57945"/>
        <dbReference type="ChEBI" id="CHEBI:83099"/>
        <dbReference type="ChEBI" id="CHEBI:83100"/>
        <dbReference type="EC" id="1.8.1.4"/>
    </reaction>
</comment>
<gene>
    <name evidence="17" type="ORF">AOQ87_02140</name>
</gene>
<evidence type="ECO:0000256" key="3">
    <source>
        <dbReference type="ARBA" id="ARBA00016961"/>
    </source>
</evidence>
<dbReference type="InterPro" id="IPR001100">
    <property type="entry name" value="Pyr_nuc-diS_OxRdtase"/>
</dbReference>
<evidence type="ECO:0000256" key="13">
    <source>
        <dbReference type="PIRSR" id="PIRSR000350-4"/>
    </source>
</evidence>
<dbReference type="InterPro" id="IPR036188">
    <property type="entry name" value="FAD/NAD-bd_sf"/>
</dbReference>
<dbReference type="InterPro" id="IPR004099">
    <property type="entry name" value="Pyr_nucl-diS_OxRdtase_dimer"/>
</dbReference>
<dbReference type="PROSITE" id="PS00076">
    <property type="entry name" value="PYRIDINE_REDOX_1"/>
    <property type="match status" value="1"/>
</dbReference>
<dbReference type="SUPFAM" id="SSF51905">
    <property type="entry name" value="FAD/NAD(P)-binding domain"/>
    <property type="match status" value="1"/>
</dbReference>
<dbReference type="InterPro" id="IPR006258">
    <property type="entry name" value="Lipoamide_DH"/>
</dbReference>
<evidence type="ECO:0000259" key="15">
    <source>
        <dbReference type="Pfam" id="PF02852"/>
    </source>
</evidence>
<feature type="binding site" evidence="12">
    <location>
        <begin position="145"/>
        <end position="147"/>
    </location>
    <ligand>
        <name>FAD</name>
        <dbReference type="ChEBI" id="CHEBI:57692"/>
    </ligand>
</feature>
<dbReference type="FunFam" id="3.30.390.30:FF:000001">
    <property type="entry name" value="Dihydrolipoyl dehydrogenase"/>
    <property type="match status" value="1"/>
</dbReference>
<dbReference type="GO" id="GO:0050660">
    <property type="term" value="F:flavin adenine dinucleotide binding"/>
    <property type="evidence" value="ECO:0007669"/>
    <property type="project" value="InterPro"/>
</dbReference>
<dbReference type="PRINTS" id="PR00411">
    <property type="entry name" value="PNDRDTASEI"/>
</dbReference>
<dbReference type="SUPFAM" id="SSF55424">
    <property type="entry name" value="FAD/NAD-linked reductases, dimerisation (C-terminal) domain"/>
    <property type="match status" value="1"/>
</dbReference>
<feature type="binding site" evidence="12">
    <location>
        <begin position="189"/>
        <end position="196"/>
    </location>
    <ligand>
        <name>NAD(+)</name>
        <dbReference type="ChEBI" id="CHEBI:57540"/>
    </ligand>
</feature>
<comment type="cofactor">
    <cofactor evidence="12 14">
        <name>FAD</name>
        <dbReference type="ChEBI" id="CHEBI:57692"/>
    </cofactor>
    <text evidence="12 14">Binds 1 FAD per subunit.</text>
</comment>
<evidence type="ECO:0000256" key="11">
    <source>
        <dbReference type="PIRSR" id="PIRSR000350-2"/>
    </source>
</evidence>
<keyword evidence="4 14" id="KW-0285">Flavoprotein</keyword>
<comment type="miscellaneous">
    <text evidence="14">The active site is a redox-active disulfide bond.</text>
</comment>
<evidence type="ECO:0000256" key="12">
    <source>
        <dbReference type="PIRSR" id="PIRSR000350-3"/>
    </source>
</evidence>
<evidence type="ECO:0000256" key="2">
    <source>
        <dbReference type="ARBA" id="ARBA00012608"/>
    </source>
</evidence>
<keyword evidence="18" id="KW-1185">Reference proteome</keyword>
<feature type="binding site" evidence="12">
    <location>
        <position position="117"/>
    </location>
    <ligand>
        <name>FAD</name>
        <dbReference type="ChEBI" id="CHEBI:57692"/>
    </ligand>
</feature>
<dbReference type="EMBL" id="CP012839">
    <property type="protein sequence ID" value="ARC53539.1"/>
    <property type="molecule type" value="Genomic_DNA"/>
</dbReference>
<feature type="binding site" evidence="12">
    <location>
        <position position="212"/>
    </location>
    <ligand>
        <name>NAD(+)</name>
        <dbReference type="ChEBI" id="CHEBI:57540"/>
    </ligand>
</feature>
<dbReference type="GO" id="GO:0006103">
    <property type="term" value="P:2-oxoglutarate metabolic process"/>
    <property type="evidence" value="ECO:0007669"/>
    <property type="project" value="TreeGrafter"/>
</dbReference>
<feature type="binding site" evidence="12">
    <location>
        <position position="279"/>
    </location>
    <ligand>
        <name>NAD(+)</name>
        <dbReference type="ChEBI" id="CHEBI:57540"/>
    </ligand>
</feature>
<proteinExistence type="inferred from homology"/>
<evidence type="ECO:0000256" key="4">
    <source>
        <dbReference type="ARBA" id="ARBA00022630"/>
    </source>
</evidence>
<evidence type="ECO:0000256" key="1">
    <source>
        <dbReference type="ARBA" id="ARBA00007532"/>
    </source>
</evidence>
<dbReference type="STRING" id="428411.AOQ87_02140"/>
<dbReference type="PIRSF" id="PIRSF000350">
    <property type="entry name" value="Mercury_reductase_MerA"/>
    <property type="match status" value="1"/>
</dbReference>
<protein>
    <recommendedName>
        <fullName evidence="3 14">Dihydrolipoyl dehydrogenase</fullName>
        <ecNumber evidence="2 14">1.8.1.4</ecNumber>
    </recommendedName>
</protein>
<evidence type="ECO:0000256" key="7">
    <source>
        <dbReference type="ARBA" id="ARBA00023027"/>
    </source>
</evidence>
<feature type="binding site" evidence="12">
    <location>
        <begin position="326"/>
        <end position="329"/>
    </location>
    <ligand>
        <name>FAD</name>
        <dbReference type="ChEBI" id="CHEBI:57692"/>
    </ligand>
</feature>
<feature type="binding site" evidence="12">
    <location>
        <position position="54"/>
    </location>
    <ligand>
        <name>FAD</name>
        <dbReference type="ChEBI" id="CHEBI:57692"/>
    </ligand>
</feature>
<dbReference type="Pfam" id="PF02852">
    <property type="entry name" value="Pyr_redox_dim"/>
    <property type="match status" value="1"/>
</dbReference>
<evidence type="ECO:0000313" key="18">
    <source>
        <dbReference type="Proteomes" id="UP000242793"/>
    </source>
</evidence>
<name>A0A1V0HL45_9ENTR</name>
<dbReference type="PANTHER" id="PTHR22912:SF160">
    <property type="entry name" value="DIHYDROLIPOYL DEHYDROGENASE"/>
    <property type="match status" value="1"/>
</dbReference>
<evidence type="ECO:0000259" key="16">
    <source>
        <dbReference type="Pfam" id="PF07992"/>
    </source>
</evidence>
<dbReference type="NCBIfam" id="TIGR01350">
    <property type="entry name" value="lipoamide_DH"/>
    <property type="match status" value="1"/>
</dbReference>
<feature type="active site" description="Proton acceptor" evidence="11">
    <location>
        <position position="452"/>
    </location>
</feature>
<dbReference type="InterPro" id="IPR050151">
    <property type="entry name" value="Class-I_Pyr_Nuc-Dis_Oxidored"/>
</dbReference>
<dbReference type="Pfam" id="PF07992">
    <property type="entry name" value="Pyr_redox_2"/>
    <property type="match status" value="1"/>
</dbReference>
<evidence type="ECO:0000256" key="8">
    <source>
        <dbReference type="ARBA" id="ARBA00023157"/>
    </source>
</evidence>
<dbReference type="EC" id="1.8.1.4" evidence="2 14"/>
<dbReference type="InterPro" id="IPR023753">
    <property type="entry name" value="FAD/NAD-binding_dom"/>
</dbReference>
<dbReference type="PANTHER" id="PTHR22912">
    <property type="entry name" value="DISULFIDE OXIDOREDUCTASE"/>
    <property type="match status" value="1"/>
</dbReference>
<evidence type="ECO:0000256" key="9">
    <source>
        <dbReference type="ARBA" id="ARBA00023284"/>
    </source>
</evidence>
<dbReference type="RefSeq" id="WP_080626706.1">
    <property type="nucleotide sequence ID" value="NZ_CP012839.1"/>
</dbReference>
<dbReference type="InterPro" id="IPR012999">
    <property type="entry name" value="Pyr_OxRdtase_I_AS"/>
</dbReference>
<sequence>MQSKFKTQVVVLGSGPAGYSSAFRCADLGLQTILVERFSKVGGVCLNVGCIPSKTLLNISKIIQESNWLFNSGILCMENKICVQKIRELKEKVVSRIANNLYKMICDRKIKFIQGNGKFISSNSIMVENEEEDYEISFENAIIATGSHPTKLPRTVDILDMDSDGNKKIWSSDQALEIREIPKSILVIGGGIIGLEIGTIYHTLGSKIDIVEVEERLLPMVEDEVSQFYMKDVSKKFNIMLNTRVTKILYNQKEISVIMKDRVNQDITKKYDKLLLAIGRTPNSDSINLDKIGISIDEKGFIKTNSQMKTNISHIYAVGDVAGSPMLAHKGMHEGHIAAEVIYGMNHYFDPYIIPSIAYTDPEIAWLGLTEEEAKRQNIVFETSTVPWGALGKAISSNHTNGMTKIIFDKKTKRILGGSIVGVNGGELIGEIGLAIEMGCSAEDIALTIHAHPTLYESIGMASKMFEGSITDLPNKKSMIYKEYENKKC</sequence>
<dbReference type="GO" id="GO:0006979">
    <property type="term" value="P:response to oxidative stress"/>
    <property type="evidence" value="ECO:0007669"/>
    <property type="project" value="UniProtKB-ARBA"/>
</dbReference>
<dbReference type="Proteomes" id="UP000242793">
    <property type="component" value="Chromosome"/>
</dbReference>
<keyword evidence="7 12" id="KW-0520">NAD</keyword>
<feature type="disulfide bond" description="Redox-active" evidence="13">
    <location>
        <begin position="45"/>
        <end position="50"/>
    </location>
</feature>
<keyword evidence="5 12" id="KW-0274">FAD</keyword>
<keyword evidence="6 14" id="KW-0560">Oxidoreductase</keyword>
<dbReference type="InterPro" id="IPR016156">
    <property type="entry name" value="FAD/NAD-linked_Rdtase_dimer_sf"/>
</dbReference>
<keyword evidence="9 14" id="KW-0676">Redox-active center</keyword>
<feature type="binding site" evidence="12">
    <location>
        <position position="320"/>
    </location>
    <ligand>
        <name>FAD</name>
        <dbReference type="ChEBI" id="CHEBI:57692"/>
    </ligand>
</feature>
<dbReference type="GO" id="GO:0004148">
    <property type="term" value="F:dihydrolipoyl dehydrogenase (NADH) activity"/>
    <property type="evidence" value="ECO:0007669"/>
    <property type="project" value="UniProtKB-EC"/>
</dbReference>
<dbReference type="Gene3D" id="3.50.50.60">
    <property type="entry name" value="FAD/NAD(P)-binding domain"/>
    <property type="match status" value="2"/>
</dbReference>
<evidence type="ECO:0000256" key="6">
    <source>
        <dbReference type="ARBA" id="ARBA00023002"/>
    </source>
</evidence>
<dbReference type="PRINTS" id="PR00368">
    <property type="entry name" value="FADPNR"/>
</dbReference>
<evidence type="ECO:0000256" key="5">
    <source>
        <dbReference type="ARBA" id="ARBA00022827"/>
    </source>
</evidence>
<accession>A0A1V0HL45</accession>
<evidence type="ECO:0000313" key="17">
    <source>
        <dbReference type="EMBL" id="ARC53539.1"/>
    </source>
</evidence>
<evidence type="ECO:0000256" key="10">
    <source>
        <dbReference type="ARBA" id="ARBA00049187"/>
    </source>
</evidence>
<keyword evidence="8" id="KW-1015">Disulfide bond</keyword>
<dbReference type="KEGG" id="rped:AOQ87_02140"/>
<dbReference type="AlphaFoldDB" id="A0A1V0HL45"/>
<reference evidence="17 18" key="1">
    <citation type="submission" date="2015-10" db="EMBL/GenBank/DDBJ databases">
        <title>Survey of human and primate louse endosymbionts.</title>
        <authorList>
            <person name="Boyd B.M."/>
        </authorList>
    </citation>
    <scope>NUCLEOTIDE SEQUENCE [LARGE SCALE GENOMIC DNA]</scope>
    <source>
        <strain evidence="17 18">PTSK</strain>
    </source>
</reference>
<keyword evidence="12" id="KW-0547">Nucleotide-binding</keyword>